<dbReference type="STRING" id="203124.Tery_0869"/>
<dbReference type="eggNOG" id="COG1192">
    <property type="taxonomic scope" value="Bacteria"/>
</dbReference>
<dbReference type="KEGG" id="ter:Tery_0869"/>
<dbReference type="PANTHER" id="PTHR13696">
    <property type="entry name" value="P-LOOP CONTAINING NUCLEOSIDE TRIPHOSPHATE HYDROLASE"/>
    <property type="match status" value="1"/>
</dbReference>
<name>Q117Q0_TRIEI</name>
<reference evidence="1" key="1">
    <citation type="submission" date="2006-06" db="EMBL/GenBank/DDBJ databases">
        <title>Complete sequence of Trichodesmium erythraeum IMS101.</title>
        <authorList>
            <consortium name="US DOE Joint Genome Institute"/>
            <person name="Copeland A."/>
            <person name="Lucas S."/>
            <person name="Lapidus A."/>
            <person name="Barry K."/>
            <person name="Detter J.C."/>
            <person name="Glavina del Rio T."/>
            <person name="Hammon N."/>
            <person name="Israni S."/>
            <person name="Dalin E."/>
            <person name="Tice H."/>
            <person name="Pitluck S."/>
            <person name="Kiss H."/>
            <person name="Munk A.C."/>
            <person name="Brettin T."/>
            <person name="Bruce D."/>
            <person name="Han C."/>
            <person name="Tapia R."/>
            <person name="Gilna P."/>
            <person name="Schmutz J."/>
            <person name="Larimer F."/>
            <person name="Land M."/>
            <person name="Hauser L."/>
            <person name="Kyrpides N."/>
            <person name="Kim E."/>
            <person name="Richardson P."/>
        </authorList>
    </citation>
    <scope>NUCLEOTIDE SEQUENCE [LARGE SCALE GENOMIC DNA]</scope>
    <source>
        <strain evidence="1">IMS101</strain>
    </source>
</reference>
<dbReference type="InterPro" id="IPR027417">
    <property type="entry name" value="P-loop_NTPase"/>
</dbReference>
<accession>Q117Q0</accession>
<dbReference type="Gene3D" id="3.40.50.300">
    <property type="entry name" value="P-loop containing nucleotide triphosphate hydrolases"/>
    <property type="match status" value="1"/>
</dbReference>
<sequence>MTDRKLLMEQIQDHLNQSLQLQDSQVQVNVIRMSTGGLKIIIITSLFQEQSLEEREDKIDEILANIDLNLNKYPILSYDLLTPEEAIEEPFESTQPQLPLWSNILMAPEPDVQKKSDEEDIFKTPLVVTFYSFRGGVGRSTALGLVAGILATEKKRRVVILDFDLEAPGISILLEPDISKLSPENYGVLDYLYQRFISPEENFPPIERCIYQVKLKARGDLFVVPVGEYDEYYIHRLAELDRGTLQAFYHRENNPVEQLIEDIKKQLNPDVILIDARPGFNDTSAIALLDLADTGIICFSPTDQSFKGLSWVVKSVRKQWEYQGKPDLSFVLTPIPPVAQEQRQVWISNVEDWIEENWGLPNDKTVSDTYYEVNYNPTLSTLSSLVNNLPKSLLDNYLSIAESIDASLPDIKPHLKTTNVLNKDTKEAVLKELKFSAVTAQDIEVEKIPDIFQRTGDFPNFLNDKTWLIRGAKGTGKSLLFRLFVEQTLKDKAKKLAEESGKNIDNFYCIPGHGKATIKRSILEGTALASYEEQAGDNCWRCFWSNYALLQLCYSLPQKSLPNINENLKALIDTEEPRSGDIVSWLVDQAKSSTASVETLDQLRDVNSYLQENNRRVWLLYDELDTGFGHSQEDYRRRREALEALLAWWLESGISLEYIVPKIFLREDIWNKLNFTNKGHFASGRTLELKWEEADLWRLVLRQALQLSDSLSQTISQESGVTVERLEKTELKQLRQSLFPLWGEKMGSGNKSYIYNWIRKRTADSQDNSFPRSLILLLEQAVEREKNYSKEYSDPRILRPKSLTDALPEVSKQRVDEVCNEYPELEALLKKLRGERSPIDEKQLTKIWNIKGTKLNARLQEMIDAGIFKEYSRRKNVSPDVRVYSVAELYLYGLGMTRKGQR</sequence>
<dbReference type="NCBIfam" id="NF047398">
    <property type="entry name" value="AAA_KGGVGR"/>
    <property type="match status" value="1"/>
</dbReference>
<dbReference type="HOGENOM" id="CLU_329490_0_0_3"/>
<proteinExistence type="predicted"/>
<dbReference type="SUPFAM" id="SSF52540">
    <property type="entry name" value="P-loop containing nucleoside triphosphate hydrolases"/>
    <property type="match status" value="1"/>
</dbReference>
<dbReference type="PANTHER" id="PTHR13696:SF52">
    <property type="entry name" value="PARA FAMILY PROTEIN CT_582"/>
    <property type="match status" value="1"/>
</dbReference>
<protein>
    <submittedName>
        <fullName evidence="1">Uncharacterized protein</fullName>
    </submittedName>
</protein>
<dbReference type="EMBL" id="CP000393">
    <property type="protein sequence ID" value="ABG50274.1"/>
    <property type="molecule type" value="Genomic_DNA"/>
</dbReference>
<dbReference type="RefSeq" id="WP_011610665.1">
    <property type="nucleotide sequence ID" value="NC_008312.1"/>
</dbReference>
<dbReference type="NCBIfam" id="NF047389">
    <property type="entry name" value="ATPase_Sll1717"/>
    <property type="match status" value="1"/>
</dbReference>
<gene>
    <name evidence="1" type="ordered locus">Tery_0869</name>
</gene>
<dbReference type="InterPro" id="IPR050678">
    <property type="entry name" value="DNA_Partitioning_ATPase"/>
</dbReference>
<dbReference type="InterPro" id="IPR059206">
    <property type="entry name" value="Sll1717-like"/>
</dbReference>
<dbReference type="AlphaFoldDB" id="Q117Q0"/>
<organism evidence="1">
    <name type="scientific">Trichodesmium erythraeum (strain IMS101)</name>
    <dbReference type="NCBI Taxonomy" id="203124"/>
    <lineage>
        <taxon>Bacteria</taxon>
        <taxon>Bacillati</taxon>
        <taxon>Cyanobacteriota</taxon>
        <taxon>Cyanophyceae</taxon>
        <taxon>Oscillatoriophycideae</taxon>
        <taxon>Oscillatoriales</taxon>
        <taxon>Microcoleaceae</taxon>
        <taxon>Trichodesmium</taxon>
    </lineage>
</organism>
<evidence type="ECO:0000313" key="1">
    <source>
        <dbReference type="EMBL" id="ABG50274.1"/>
    </source>
</evidence>
<dbReference type="OrthoDB" id="580767at2"/>